<dbReference type="Gene3D" id="2.130.10.10">
    <property type="entry name" value="YVTN repeat-like/Quinoprotein amine dehydrogenase"/>
    <property type="match status" value="1"/>
</dbReference>
<sequence length="1065" mass="116125">MIKHGKNYKICFLASYTVIFALMGQILFPFEVSASEIIKNNLPGFINTRSVQAVQLSESGFSAVGVNVARTQSVTASSFAVPVLVNTGARMLNILNSVSSVVQLAPGNGLKLLLTNYNDASTDLLVISSSTFPGYISGDNPAAFIETTYDGETAWLMWIGNHNSGSLNTNVYRSINNGATWNRVQNLPNVAPPPDSQSIAINNGTVVWGEYVDGPSFSHPRFYMSEDGGTSWNNDTPIYQENDYLSHTHQLSFKPNDPTKIYAIFGDNSSWAERIDLNSSTGQWEKTKDNHGLGLFIDSMVPFANGKILTTGFGGVGSVDESTWQETPKVFFPMPWRSDVKYQYQQPSGTGTSIRRLALDESNGILYGAMNSYSTPPNSNLSQGIYISADYGDTWTSIYRTPTNWGFRWASFLNDRVYLESEGGIYRMNKIKASTVNSLRLDNNIPNTITLRQNTTFIDSSGNSSIGNWANYSGSLGPATLEVASGGIDDSGYNLHMVTGGPSVDGASGRNLIKLGPLSSVLTSPPANGSQSYYLMKFWARSPNYASNYNPIRAYLFGSAGIFTTLYVRPTDTWQEFIVAGQLSASDLNASLNFMVRADKTSGTNQVFDVYFDDFQLYFSNTPLDPKTWNILPNLPNVNESYYTDYNINSDNWSLGFDWIGPAYDEYGGGTLLTVKDIPESHYLKINWNAASQKYELTDGITTVSTIVTYKRLHFDLTRFYLVSNGTDALLYIIDPVNGTQVIGSGAHFSLSNIGRAYYGVAADSSSNYMPGNYFNTKGWNVSLTSAEIANDLLNAGSGILYNDAAAPSNGSITYLNGSNTNKVVALSVNDGSDSDSGINTSTRTLQRRSAVLSEGNCGAFDSFVTINLTGTYPNFTDVTVSFDNCYQYQYLVSDIVSNQAIYSSSNIVKVSTTASNVSGSNSGGASFYTIPNSTTNTTTSTVVLPDKSSPDDKVATPSTLLKNPAVGSDLEKMTSSSAFILVKINNIGFFKKNLWIGVNGLAVKELQIALKNLGYFKFSSITGYFGPITVQAVRKFQRKYNIKPVSGIVGPKTRKVLNEIFVVQ</sequence>
<dbReference type="Gene3D" id="1.10.101.10">
    <property type="entry name" value="PGBD-like superfamily/PGBD"/>
    <property type="match status" value="1"/>
</dbReference>
<dbReference type="EMBL" id="LCAV01000003">
    <property type="protein sequence ID" value="KKR99807.1"/>
    <property type="molecule type" value="Genomic_DNA"/>
</dbReference>
<comment type="caution">
    <text evidence="2">The sequence shown here is derived from an EMBL/GenBank/DDBJ whole genome shotgun (WGS) entry which is preliminary data.</text>
</comment>
<protein>
    <submittedName>
        <fullName evidence="2">Large repetitive protein</fullName>
    </submittedName>
</protein>
<dbReference type="Proteomes" id="UP000034108">
    <property type="component" value="Unassembled WGS sequence"/>
</dbReference>
<dbReference type="InterPro" id="IPR036365">
    <property type="entry name" value="PGBD-like_sf"/>
</dbReference>
<dbReference type="AlphaFoldDB" id="A0A0G0YHI5"/>
<evidence type="ECO:0000259" key="1">
    <source>
        <dbReference type="Pfam" id="PF01471"/>
    </source>
</evidence>
<dbReference type="STRING" id="1619048.UU49_C0003G0021"/>
<name>A0A0G0YHI5_9BACT</name>
<dbReference type="CDD" id="cd15482">
    <property type="entry name" value="Sialidase_non-viral"/>
    <property type="match status" value="1"/>
</dbReference>
<dbReference type="InterPro" id="IPR036366">
    <property type="entry name" value="PGBDSf"/>
</dbReference>
<dbReference type="SUPFAM" id="SSF47090">
    <property type="entry name" value="PGBD-like"/>
    <property type="match status" value="1"/>
</dbReference>
<feature type="domain" description="Peptidoglycan binding-like" evidence="1">
    <location>
        <begin position="1001"/>
        <end position="1058"/>
    </location>
</feature>
<dbReference type="SUPFAM" id="SSF110296">
    <property type="entry name" value="Oligoxyloglucan reducing end-specific cellobiohydrolase"/>
    <property type="match status" value="1"/>
</dbReference>
<evidence type="ECO:0000313" key="3">
    <source>
        <dbReference type="Proteomes" id="UP000034108"/>
    </source>
</evidence>
<dbReference type="Pfam" id="PF01471">
    <property type="entry name" value="PG_binding_1"/>
    <property type="match status" value="1"/>
</dbReference>
<dbReference type="InterPro" id="IPR002477">
    <property type="entry name" value="Peptidoglycan-bd-like"/>
</dbReference>
<evidence type="ECO:0000313" key="2">
    <source>
        <dbReference type="EMBL" id="KKR99807.1"/>
    </source>
</evidence>
<proteinExistence type="predicted"/>
<gene>
    <name evidence="2" type="ORF">UU49_C0003G0021</name>
</gene>
<reference evidence="2 3" key="1">
    <citation type="journal article" date="2015" name="Nature">
        <title>rRNA introns, odd ribosomes, and small enigmatic genomes across a large radiation of phyla.</title>
        <authorList>
            <person name="Brown C.T."/>
            <person name="Hug L.A."/>
            <person name="Thomas B.C."/>
            <person name="Sharon I."/>
            <person name="Castelle C.J."/>
            <person name="Singh A."/>
            <person name="Wilkins M.J."/>
            <person name="Williams K.H."/>
            <person name="Banfield J.F."/>
        </authorList>
    </citation>
    <scope>NUCLEOTIDE SEQUENCE [LARGE SCALE GENOMIC DNA]</scope>
</reference>
<accession>A0A0G0YHI5</accession>
<dbReference type="InterPro" id="IPR015943">
    <property type="entry name" value="WD40/YVTN_repeat-like_dom_sf"/>
</dbReference>
<organism evidence="2 3">
    <name type="scientific">Candidatus Magasanikbacteria bacterium GW2011_GWC2_41_17</name>
    <dbReference type="NCBI Taxonomy" id="1619048"/>
    <lineage>
        <taxon>Bacteria</taxon>
        <taxon>Candidatus Magasanikiibacteriota</taxon>
    </lineage>
</organism>